<dbReference type="PANTHER" id="PTHR42771:SF2">
    <property type="entry name" value="IRON(3+)-HYDROXAMATE IMPORT ATP-BINDING PROTEIN FHUC"/>
    <property type="match status" value="1"/>
</dbReference>
<name>A0A9D1FQA0_9FIRM</name>
<evidence type="ECO:0000256" key="5">
    <source>
        <dbReference type="ARBA" id="ARBA00023004"/>
    </source>
</evidence>
<evidence type="ECO:0000256" key="6">
    <source>
        <dbReference type="ARBA" id="ARBA00023065"/>
    </source>
</evidence>
<dbReference type="InterPro" id="IPR051535">
    <property type="entry name" value="Siderophore_ABC-ATPase"/>
</dbReference>
<dbReference type="PANTHER" id="PTHR42771">
    <property type="entry name" value="IRON(3+)-HYDROXAMATE IMPORT ATP-BINDING PROTEIN FHUC"/>
    <property type="match status" value="1"/>
</dbReference>
<keyword evidence="5" id="KW-0408">Iron</keyword>
<dbReference type="GO" id="GO:0006826">
    <property type="term" value="P:iron ion transport"/>
    <property type="evidence" value="ECO:0007669"/>
    <property type="project" value="UniProtKB-KW"/>
</dbReference>
<dbReference type="Gene3D" id="3.40.50.300">
    <property type="entry name" value="P-loop containing nucleotide triphosphate hydrolases"/>
    <property type="match status" value="2"/>
</dbReference>
<evidence type="ECO:0000313" key="9">
    <source>
        <dbReference type="EMBL" id="HIS77430.1"/>
    </source>
</evidence>
<dbReference type="AlphaFoldDB" id="A0A9D1FQA0"/>
<dbReference type="InterPro" id="IPR038729">
    <property type="entry name" value="Rad50/SbcC_AAA"/>
</dbReference>
<sequence length="245" mass="28311">MERFLQKAEIRDKSLLQSRSYPFSIPAIRKMGEVEFHPQATFFIGENGSGKSTLLEGIAVQFGFNPEGGTRNFNFSTYASHSELWRHLRLTKGISRPKDGFFFRAESFYNVATEIENLSEEGMGRPIRESYGGNLHNRSHGESFFALLQNRLGGHGLYLFDEPEAALSPLRQLAMLRRMRELAENGSQLIIATHSPILLAYPDCWIYEFSQKGIRRVEYEETEQFRITRDFLNNYPKALEELFHE</sequence>
<feature type="domain" description="AAA+ ATPase" evidence="8">
    <location>
        <begin position="37"/>
        <end position="218"/>
    </location>
</feature>
<keyword evidence="3" id="KW-1003">Cell membrane</keyword>
<proteinExistence type="predicted"/>
<evidence type="ECO:0000256" key="1">
    <source>
        <dbReference type="ARBA" id="ARBA00004202"/>
    </source>
</evidence>
<dbReference type="InterPro" id="IPR003593">
    <property type="entry name" value="AAA+_ATPase"/>
</dbReference>
<evidence type="ECO:0000313" key="10">
    <source>
        <dbReference type="Proteomes" id="UP000824002"/>
    </source>
</evidence>
<dbReference type="GO" id="GO:0006302">
    <property type="term" value="P:double-strand break repair"/>
    <property type="evidence" value="ECO:0007669"/>
    <property type="project" value="InterPro"/>
</dbReference>
<dbReference type="GO" id="GO:0005524">
    <property type="term" value="F:ATP binding"/>
    <property type="evidence" value="ECO:0007669"/>
    <property type="project" value="InterPro"/>
</dbReference>
<dbReference type="EMBL" id="DVJP01000076">
    <property type="protein sequence ID" value="HIS77430.1"/>
    <property type="molecule type" value="Genomic_DNA"/>
</dbReference>
<dbReference type="InterPro" id="IPR003959">
    <property type="entry name" value="ATPase_AAA_core"/>
</dbReference>
<dbReference type="GO" id="GO:0005886">
    <property type="term" value="C:plasma membrane"/>
    <property type="evidence" value="ECO:0007669"/>
    <property type="project" value="UniProtKB-SubCell"/>
</dbReference>
<dbReference type="Pfam" id="PF13304">
    <property type="entry name" value="AAA_21"/>
    <property type="match status" value="1"/>
</dbReference>
<evidence type="ECO:0000256" key="7">
    <source>
        <dbReference type="ARBA" id="ARBA00023136"/>
    </source>
</evidence>
<dbReference type="Pfam" id="PF13476">
    <property type="entry name" value="AAA_23"/>
    <property type="match status" value="1"/>
</dbReference>
<evidence type="ECO:0000256" key="4">
    <source>
        <dbReference type="ARBA" id="ARBA00022496"/>
    </source>
</evidence>
<evidence type="ECO:0000256" key="3">
    <source>
        <dbReference type="ARBA" id="ARBA00022475"/>
    </source>
</evidence>
<organism evidence="9 10">
    <name type="scientific">Candidatus Merdivicinus excrementipullorum</name>
    <dbReference type="NCBI Taxonomy" id="2840867"/>
    <lineage>
        <taxon>Bacteria</taxon>
        <taxon>Bacillati</taxon>
        <taxon>Bacillota</taxon>
        <taxon>Clostridia</taxon>
        <taxon>Eubacteriales</taxon>
        <taxon>Oscillospiraceae</taxon>
        <taxon>Oscillospiraceae incertae sedis</taxon>
        <taxon>Candidatus Merdivicinus</taxon>
    </lineage>
</organism>
<keyword evidence="4" id="KW-0410">Iron transport</keyword>
<keyword evidence="7" id="KW-0472">Membrane</keyword>
<dbReference type="InterPro" id="IPR027417">
    <property type="entry name" value="P-loop_NTPase"/>
</dbReference>
<dbReference type="SMART" id="SM00382">
    <property type="entry name" value="AAA"/>
    <property type="match status" value="1"/>
</dbReference>
<keyword evidence="6" id="KW-0406">Ion transport</keyword>
<comment type="subcellular location">
    <subcellularLocation>
        <location evidence="1">Cell membrane</location>
        <topology evidence="1">Peripheral membrane protein</topology>
    </subcellularLocation>
</comment>
<keyword evidence="2" id="KW-0813">Transport</keyword>
<gene>
    <name evidence="9" type="ORF">IAB51_11590</name>
</gene>
<comment type="caution">
    <text evidence="9">The sequence shown here is derived from an EMBL/GenBank/DDBJ whole genome shotgun (WGS) entry which is preliminary data.</text>
</comment>
<accession>A0A9D1FQA0</accession>
<dbReference type="GO" id="GO:0016887">
    <property type="term" value="F:ATP hydrolysis activity"/>
    <property type="evidence" value="ECO:0007669"/>
    <property type="project" value="InterPro"/>
</dbReference>
<evidence type="ECO:0000256" key="2">
    <source>
        <dbReference type="ARBA" id="ARBA00022448"/>
    </source>
</evidence>
<reference evidence="9" key="1">
    <citation type="submission" date="2020-10" db="EMBL/GenBank/DDBJ databases">
        <authorList>
            <person name="Gilroy R."/>
        </authorList>
    </citation>
    <scope>NUCLEOTIDE SEQUENCE</scope>
    <source>
        <strain evidence="9">CHK199-13235</strain>
    </source>
</reference>
<protein>
    <submittedName>
        <fullName evidence="9">AAA family ATPase</fullName>
    </submittedName>
</protein>
<dbReference type="Proteomes" id="UP000824002">
    <property type="component" value="Unassembled WGS sequence"/>
</dbReference>
<dbReference type="SUPFAM" id="SSF52540">
    <property type="entry name" value="P-loop containing nucleoside triphosphate hydrolases"/>
    <property type="match status" value="1"/>
</dbReference>
<evidence type="ECO:0000259" key="8">
    <source>
        <dbReference type="SMART" id="SM00382"/>
    </source>
</evidence>
<reference evidence="9" key="2">
    <citation type="journal article" date="2021" name="PeerJ">
        <title>Extensive microbial diversity within the chicken gut microbiome revealed by metagenomics and culture.</title>
        <authorList>
            <person name="Gilroy R."/>
            <person name="Ravi A."/>
            <person name="Getino M."/>
            <person name="Pursley I."/>
            <person name="Horton D.L."/>
            <person name="Alikhan N.F."/>
            <person name="Baker D."/>
            <person name="Gharbi K."/>
            <person name="Hall N."/>
            <person name="Watson M."/>
            <person name="Adriaenssens E.M."/>
            <person name="Foster-Nyarko E."/>
            <person name="Jarju S."/>
            <person name="Secka A."/>
            <person name="Antonio M."/>
            <person name="Oren A."/>
            <person name="Chaudhuri R.R."/>
            <person name="La Ragione R."/>
            <person name="Hildebrand F."/>
            <person name="Pallen M.J."/>
        </authorList>
    </citation>
    <scope>NUCLEOTIDE SEQUENCE</scope>
    <source>
        <strain evidence="9">CHK199-13235</strain>
    </source>
</reference>